<keyword evidence="3" id="KW-1185">Reference proteome</keyword>
<protein>
    <submittedName>
        <fullName evidence="2">Uncharacterized protein</fullName>
    </submittedName>
</protein>
<evidence type="ECO:0000256" key="1">
    <source>
        <dbReference type="SAM" id="Phobius"/>
    </source>
</evidence>
<comment type="caution">
    <text evidence="2">The sequence shown here is derived from an EMBL/GenBank/DDBJ whole genome shotgun (WGS) entry which is preliminary data.</text>
</comment>
<evidence type="ECO:0000313" key="3">
    <source>
        <dbReference type="Proteomes" id="UP000005856"/>
    </source>
</evidence>
<gene>
    <name evidence="2" type="ORF">MDG893_04242</name>
</gene>
<dbReference type="RefSeq" id="WP_007153132.1">
    <property type="nucleotide sequence ID" value="NZ_ABCP01000007.1"/>
</dbReference>
<dbReference type="EMBL" id="ABCP01000007">
    <property type="protein sequence ID" value="EDM48368.1"/>
    <property type="molecule type" value="Genomic_DNA"/>
</dbReference>
<feature type="transmembrane region" description="Helical" evidence="1">
    <location>
        <begin position="21"/>
        <end position="41"/>
    </location>
</feature>
<keyword evidence="1" id="KW-0812">Transmembrane</keyword>
<keyword evidence="1" id="KW-0472">Membrane</keyword>
<dbReference type="AlphaFoldDB" id="A6EYN5"/>
<proteinExistence type="predicted"/>
<dbReference type="Proteomes" id="UP000005856">
    <property type="component" value="Unassembled WGS sequence"/>
</dbReference>
<reference evidence="2 3" key="1">
    <citation type="submission" date="2007-06" db="EMBL/GenBank/DDBJ databases">
        <authorList>
            <person name="Green D."/>
            <person name="Ferriera S."/>
            <person name="Johnson J."/>
            <person name="Kravitz S."/>
            <person name="Beeson K."/>
            <person name="Sutton G."/>
            <person name="Rogers Y.-H."/>
            <person name="Friedman R."/>
            <person name="Frazier M."/>
            <person name="Venter J.C."/>
        </authorList>
    </citation>
    <scope>NUCLEOTIDE SEQUENCE [LARGE SCALE GENOMIC DNA]</scope>
    <source>
        <strain evidence="2 3">DG893</strain>
    </source>
</reference>
<accession>A6EYN5</accession>
<organism evidence="2 3">
    <name type="scientific">Marinobacter algicola DG893</name>
    <dbReference type="NCBI Taxonomy" id="443152"/>
    <lineage>
        <taxon>Bacteria</taxon>
        <taxon>Pseudomonadati</taxon>
        <taxon>Pseudomonadota</taxon>
        <taxon>Gammaproteobacteria</taxon>
        <taxon>Pseudomonadales</taxon>
        <taxon>Marinobacteraceae</taxon>
        <taxon>Marinobacter</taxon>
    </lineage>
</organism>
<feature type="transmembrane region" description="Helical" evidence="1">
    <location>
        <begin position="47"/>
        <end position="68"/>
    </location>
</feature>
<keyword evidence="1" id="KW-1133">Transmembrane helix</keyword>
<evidence type="ECO:0000313" key="2">
    <source>
        <dbReference type="EMBL" id="EDM48368.1"/>
    </source>
</evidence>
<sequence length="85" mass="9342">MKKSEMYKPLNKSIQQEQKNVLTGCVAFAIAILILVIQGSIKSVTVWSLFGLSMLASSIPVGIVGYLLSIRILDTERVPIVGYQM</sequence>
<dbReference type="STRING" id="443152.MDG893_04242"/>
<name>A6EYN5_9GAMM</name>